<dbReference type="SMART" id="SM00547">
    <property type="entry name" value="ZnF_RBZ"/>
    <property type="match status" value="1"/>
</dbReference>
<dbReference type="InterPro" id="IPR035979">
    <property type="entry name" value="RBD_domain_sf"/>
</dbReference>
<dbReference type="InterPro" id="IPR012677">
    <property type="entry name" value="Nucleotide-bd_a/b_plait_sf"/>
</dbReference>
<dbReference type="InterPro" id="IPR001876">
    <property type="entry name" value="Znf_RanBP2"/>
</dbReference>
<gene>
    <name evidence="1" type="ORF">CCMP2556_LOCUS27953</name>
</gene>
<dbReference type="InterPro" id="IPR052462">
    <property type="entry name" value="SLIRP/GR-RBP-like"/>
</dbReference>
<reference evidence="1 2" key="1">
    <citation type="submission" date="2024-02" db="EMBL/GenBank/DDBJ databases">
        <authorList>
            <person name="Chen Y."/>
            <person name="Shah S."/>
            <person name="Dougan E. K."/>
            <person name="Thang M."/>
            <person name="Chan C."/>
        </authorList>
    </citation>
    <scope>NUCLEOTIDE SEQUENCE [LARGE SCALE GENOMIC DNA]</scope>
</reference>
<dbReference type="Pfam" id="PF00641">
    <property type="entry name" value="Zn_ribbon_RanBP"/>
    <property type="match status" value="1"/>
</dbReference>
<proteinExistence type="predicted"/>
<dbReference type="InterPro" id="IPR000504">
    <property type="entry name" value="RRM_dom"/>
</dbReference>
<dbReference type="InterPro" id="IPR036443">
    <property type="entry name" value="Znf_RanBP2_sf"/>
</dbReference>
<dbReference type="Proteomes" id="UP001642484">
    <property type="component" value="Unassembled WGS sequence"/>
</dbReference>
<dbReference type="PANTHER" id="PTHR48027">
    <property type="entry name" value="HETEROGENEOUS NUCLEAR RIBONUCLEOPROTEIN 87F-RELATED"/>
    <property type="match status" value="1"/>
</dbReference>
<evidence type="ECO:0000313" key="2">
    <source>
        <dbReference type="Proteomes" id="UP001642484"/>
    </source>
</evidence>
<dbReference type="SUPFAM" id="SSF90209">
    <property type="entry name" value="Ran binding protein zinc finger-like"/>
    <property type="match status" value="1"/>
</dbReference>
<evidence type="ECO:0000313" key="1">
    <source>
        <dbReference type="EMBL" id="CAK9056421.1"/>
    </source>
</evidence>
<dbReference type="PRINTS" id="PR00961">
    <property type="entry name" value="HUDSXLRNA"/>
</dbReference>
<dbReference type="PROSITE" id="PS50199">
    <property type="entry name" value="ZF_RANBP2_2"/>
    <property type="match status" value="1"/>
</dbReference>
<accession>A0ABP0MYL9</accession>
<dbReference type="EMBL" id="CAXAMN010020668">
    <property type="protein sequence ID" value="CAK9056421.1"/>
    <property type="molecule type" value="Genomic_DNA"/>
</dbReference>
<dbReference type="Pfam" id="PF00076">
    <property type="entry name" value="RRM_1"/>
    <property type="match status" value="2"/>
</dbReference>
<keyword evidence="2" id="KW-1185">Reference proteome</keyword>
<organism evidence="1 2">
    <name type="scientific">Durusdinium trenchii</name>
    <dbReference type="NCBI Taxonomy" id="1381693"/>
    <lineage>
        <taxon>Eukaryota</taxon>
        <taxon>Sar</taxon>
        <taxon>Alveolata</taxon>
        <taxon>Dinophyceae</taxon>
        <taxon>Suessiales</taxon>
        <taxon>Symbiodiniaceae</taxon>
        <taxon>Durusdinium</taxon>
    </lineage>
</organism>
<name>A0ABP0MYL9_9DINO</name>
<protein>
    <submittedName>
        <fullName evidence="1">Uncharacterized protein</fullName>
    </submittedName>
</protein>
<dbReference type="Gene3D" id="3.30.70.330">
    <property type="match status" value="2"/>
</dbReference>
<comment type="caution">
    <text evidence="1">The sequence shown here is derived from an EMBL/GenBank/DDBJ whole genome shotgun (WGS) entry which is preliminary data.</text>
</comment>
<dbReference type="Gene3D" id="4.10.1060.10">
    <property type="entry name" value="Zinc finger, RanBP2-type"/>
    <property type="match status" value="1"/>
</dbReference>
<dbReference type="PROSITE" id="PS01358">
    <property type="entry name" value="ZF_RANBP2_1"/>
    <property type="match status" value="1"/>
</dbReference>
<dbReference type="SUPFAM" id="SSF54928">
    <property type="entry name" value="RNA-binding domain, RBD"/>
    <property type="match status" value="2"/>
</dbReference>
<dbReference type="SMART" id="SM00360">
    <property type="entry name" value="RRM"/>
    <property type="match status" value="3"/>
</dbReference>
<sequence>MATYDTVHVGGLPPGTSEQSVREIFGQYAPIHASKVLETGPGQAVEALVGIGKEASKWLVENLNGNIPQGLQTPVTVQMVPDQAAPAPAPATSGPGASYGSSPGTGKDNLQIRGLPDGCTDDYMKQIFAQYANVIGCKVVPSSGRGEIVGYIRFASAEEAKYILDTLNGNIPQGLQNPLSIKYAGDRAGLVGSDRTEEGDWKCELCSNVNFRRRDYCNICTNPRPAHINGKGARGAPPGPEGCGGGGGGGGGGCGGGGKSGESRPPNIQLYIAGLPIGSTEESLKQFFVQYGEVYQSKVLPPKPGKTTIGGFVRMPEFEAKWCIENLDGFQPEGYPGPLTITYAKDREAEGGKGMKGPGKGFFSSGDGFGGKDGGFSKGDFGKGGSGSGGGGGWEWGEKGWEGKGKGKEGKTGKGKESFKGDSWGDWGWDPMSELWAMMAMKGAMMKGKGKRPGPY</sequence>
<dbReference type="PROSITE" id="PS50102">
    <property type="entry name" value="RRM"/>
    <property type="match status" value="2"/>
</dbReference>
<dbReference type="InterPro" id="IPR002343">
    <property type="entry name" value="Hud_Sxl_RNA"/>
</dbReference>